<proteinExistence type="predicted"/>
<accession>A0A812T602</accession>
<sequence length="540" mass="60229">MHADAGRMASDLSQRAVFRAASGLAVLSGGGRVWSSDGADYFQEAEVTNHVDVFVSHSWAADRWMKHLAMCYFLNFGLSVKVTLAAVLLSQGIFFIYPEQSISTLFVLVMDFPVLAFFLAFFFGQHLTCGRWCPSLWVDKLCIDQTDESAKQRGIASVPTTVSNSSELLVLWDETYFQRLWCNLELSIFARRRGVKHVLLVPLWLAPWLLSTMLLLYLEGRLMAIMWSLNPKMGIDVNADDAQAATNVYMYGFQHMLDILEAAPFYALLYLPMIPVSLTAFQAKLDGHATLLADMESFDIRDAKCSVEEDRQAIEMQVAELFSLESSSISRSKSTDSEDAAEETSILTQTEADLPAPAASRSPQHEQCLNSFNLFVRGSLRDAIIDDWGLETHLPWHICLLAWLPTMLCLTAVSWCAIDFYEEMGFTSQKQYLLVAGLELWVCYPICLPLAHPWCLRSLRCVSSTQHARKALLALCCAGVFVVVEAAAELLTGSIESFAFTAQPAFLAIFVLIFVLTMQACYMTFSPDAGKFSSRGLLRG</sequence>
<feature type="transmembrane region" description="Helical" evidence="1">
    <location>
        <begin position="505"/>
        <end position="525"/>
    </location>
</feature>
<feature type="transmembrane region" description="Helical" evidence="1">
    <location>
        <begin position="263"/>
        <end position="281"/>
    </location>
</feature>
<feature type="transmembrane region" description="Helical" evidence="1">
    <location>
        <begin position="398"/>
        <end position="420"/>
    </location>
</feature>
<evidence type="ECO:0000313" key="3">
    <source>
        <dbReference type="Proteomes" id="UP000604046"/>
    </source>
</evidence>
<feature type="transmembrane region" description="Helical" evidence="1">
    <location>
        <begin position="102"/>
        <end position="123"/>
    </location>
</feature>
<evidence type="ECO:0000313" key="2">
    <source>
        <dbReference type="EMBL" id="CAE7520866.1"/>
    </source>
</evidence>
<dbReference type="EMBL" id="CAJNDS010002546">
    <property type="protein sequence ID" value="CAE7520866.1"/>
    <property type="molecule type" value="Genomic_DNA"/>
</dbReference>
<dbReference type="Proteomes" id="UP000604046">
    <property type="component" value="Unassembled WGS sequence"/>
</dbReference>
<evidence type="ECO:0000256" key="1">
    <source>
        <dbReference type="SAM" id="Phobius"/>
    </source>
</evidence>
<gene>
    <name evidence="2" type="ORF">SNAT2548_LOCUS29152</name>
</gene>
<reference evidence="2" key="1">
    <citation type="submission" date="2021-02" db="EMBL/GenBank/DDBJ databases">
        <authorList>
            <person name="Dougan E. K."/>
            <person name="Rhodes N."/>
            <person name="Thang M."/>
            <person name="Chan C."/>
        </authorList>
    </citation>
    <scope>NUCLEOTIDE SEQUENCE</scope>
</reference>
<keyword evidence="1" id="KW-0472">Membrane</keyword>
<feature type="transmembrane region" description="Helical" evidence="1">
    <location>
        <begin position="432"/>
        <end position="451"/>
    </location>
</feature>
<dbReference type="OrthoDB" id="423576at2759"/>
<keyword evidence="1" id="KW-1133">Transmembrane helix</keyword>
<feature type="transmembrane region" description="Helical" evidence="1">
    <location>
        <begin position="72"/>
        <end position="96"/>
    </location>
</feature>
<keyword evidence="1" id="KW-0812">Transmembrane</keyword>
<keyword evidence="3" id="KW-1185">Reference proteome</keyword>
<comment type="caution">
    <text evidence="2">The sequence shown here is derived from an EMBL/GenBank/DDBJ whole genome shotgun (WGS) entry which is preliminary data.</text>
</comment>
<feature type="transmembrane region" description="Helical" evidence="1">
    <location>
        <begin position="198"/>
        <end position="218"/>
    </location>
</feature>
<dbReference type="AlphaFoldDB" id="A0A812T602"/>
<protein>
    <submittedName>
        <fullName evidence="2">Uncharacterized protein</fullName>
    </submittedName>
</protein>
<name>A0A812T602_9DINO</name>
<feature type="transmembrane region" description="Helical" evidence="1">
    <location>
        <begin position="472"/>
        <end position="493"/>
    </location>
</feature>
<organism evidence="2 3">
    <name type="scientific">Symbiodinium natans</name>
    <dbReference type="NCBI Taxonomy" id="878477"/>
    <lineage>
        <taxon>Eukaryota</taxon>
        <taxon>Sar</taxon>
        <taxon>Alveolata</taxon>
        <taxon>Dinophyceae</taxon>
        <taxon>Suessiales</taxon>
        <taxon>Symbiodiniaceae</taxon>
        <taxon>Symbiodinium</taxon>
    </lineage>
</organism>